<comment type="caution">
    <text evidence="1">The sequence shown here is derived from an EMBL/GenBank/DDBJ whole genome shotgun (WGS) entry which is preliminary data.</text>
</comment>
<organism evidence="1 2">
    <name type="scientific">Petralouisia muris</name>
    <dbReference type="NCBI Taxonomy" id="3032872"/>
    <lineage>
        <taxon>Bacteria</taxon>
        <taxon>Bacillati</taxon>
        <taxon>Bacillota</taxon>
        <taxon>Clostridia</taxon>
        <taxon>Lachnospirales</taxon>
        <taxon>Lachnospiraceae</taxon>
        <taxon>Petralouisia</taxon>
    </lineage>
</organism>
<proteinExistence type="predicted"/>
<gene>
    <name evidence="1" type="ORF">E5329_26670</name>
</gene>
<accession>A0AC61RNZ9</accession>
<dbReference type="EMBL" id="SRYA01000114">
    <property type="protein sequence ID" value="TGY87494.1"/>
    <property type="molecule type" value="Genomic_DNA"/>
</dbReference>
<dbReference type="Proteomes" id="UP000304953">
    <property type="component" value="Unassembled WGS sequence"/>
</dbReference>
<protein>
    <submittedName>
        <fullName evidence="1">Uncharacterized protein</fullName>
    </submittedName>
</protein>
<name>A0AC61RNZ9_9FIRM</name>
<sequence length="77" mass="8887">MEKYKESDVELMSLLLKLQEGTSPIRMSIGFTDNDRIVRQGIVLYQAAPKVIETLIEHGYTCDLTEHGMRVYKLDVR</sequence>
<keyword evidence="2" id="KW-1185">Reference proteome</keyword>
<reference evidence="1" key="1">
    <citation type="submission" date="2019-04" db="EMBL/GenBank/DDBJ databases">
        <title>Microbes associate with the intestines of laboratory mice.</title>
        <authorList>
            <person name="Navarre W."/>
            <person name="Wong E."/>
            <person name="Huang K."/>
            <person name="Tropini C."/>
            <person name="Ng K."/>
            <person name="Yu B."/>
        </authorList>
    </citation>
    <scope>NUCLEOTIDE SEQUENCE</scope>
    <source>
        <strain evidence="1">NM01_1-7b</strain>
    </source>
</reference>
<evidence type="ECO:0000313" key="1">
    <source>
        <dbReference type="EMBL" id="TGY87494.1"/>
    </source>
</evidence>
<evidence type="ECO:0000313" key="2">
    <source>
        <dbReference type="Proteomes" id="UP000304953"/>
    </source>
</evidence>